<dbReference type="AlphaFoldDB" id="A0A0L9TZZ9"/>
<feature type="compositionally biased region" description="Acidic residues" evidence="1">
    <location>
        <begin position="80"/>
        <end position="91"/>
    </location>
</feature>
<evidence type="ECO:0000259" key="4">
    <source>
        <dbReference type="Pfam" id="PF23403"/>
    </source>
</evidence>
<dbReference type="PANTHER" id="PTHR33836">
    <property type="entry name" value="LOW-TEMPERATURE-INDUCED 65 KDA PROTEIN-RELATED"/>
    <property type="match status" value="1"/>
</dbReference>
<feature type="compositionally biased region" description="Basic and acidic residues" evidence="1">
    <location>
        <begin position="57"/>
        <end position="79"/>
    </location>
</feature>
<name>A0A0L9TZZ9_PHAAN</name>
<dbReference type="Proteomes" id="UP000053144">
    <property type="component" value="Chromosome 2"/>
</dbReference>
<dbReference type="OrthoDB" id="1931597at2759"/>
<feature type="compositionally biased region" description="Polar residues" evidence="1">
    <location>
        <begin position="349"/>
        <end position="358"/>
    </location>
</feature>
<feature type="region of interest" description="Disordered" evidence="1">
    <location>
        <begin position="435"/>
        <end position="464"/>
    </location>
</feature>
<organism evidence="5 6">
    <name type="scientific">Phaseolus angularis</name>
    <name type="common">Azuki bean</name>
    <name type="synonym">Vigna angularis</name>
    <dbReference type="NCBI Taxonomy" id="3914"/>
    <lineage>
        <taxon>Eukaryota</taxon>
        <taxon>Viridiplantae</taxon>
        <taxon>Streptophyta</taxon>
        <taxon>Embryophyta</taxon>
        <taxon>Tracheophyta</taxon>
        <taxon>Spermatophyta</taxon>
        <taxon>Magnoliopsida</taxon>
        <taxon>eudicotyledons</taxon>
        <taxon>Gunneridae</taxon>
        <taxon>Pentapetalae</taxon>
        <taxon>rosids</taxon>
        <taxon>fabids</taxon>
        <taxon>Fabales</taxon>
        <taxon>Fabaceae</taxon>
        <taxon>Papilionoideae</taxon>
        <taxon>50 kb inversion clade</taxon>
        <taxon>NPAAA clade</taxon>
        <taxon>indigoferoid/millettioid clade</taxon>
        <taxon>Phaseoleae</taxon>
        <taxon>Vigna</taxon>
    </lineage>
</organism>
<dbReference type="InterPro" id="IPR057058">
    <property type="entry name" value="LTI65_LTI78_NYQTKV"/>
</dbReference>
<feature type="domain" description="LTI65/LTI78 N-terminal" evidence="4">
    <location>
        <begin position="36"/>
        <end position="108"/>
    </location>
</feature>
<dbReference type="OMA" id="HQTPMKT"/>
<dbReference type="STRING" id="3914.A0A0L9TZZ9"/>
<dbReference type="Gramene" id="KOM35972">
    <property type="protein sequence ID" value="KOM35972"/>
    <property type="gene ID" value="LR48_Vigan02g212200"/>
</dbReference>
<evidence type="ECO:0000313" key="5">
    <source>
        <dbReference type="EMBL" id="KOM35972.1"/>
    </source>
</evidence>
<feature type="region of interest" description="Disordered" evidence="1">
    <location>
        <begin position="320"/>
        <end position="358"/>
    </location>
</feature>
<dbReference type="EMBL" id="CM003372">
    <property type="protein sequence ID" value="KOM35972.1"/>
    <property type="molecule type" value="Genomic_DNA"/>
</dbReference>
<protein>
    <recommendedName>
        <fullName evidence="7">Low-temperature-induced 65 kDa protein</fullName>
    </recommendedName>
</protein>
<dbReference type="GO" id="GO:0006950">
    <property type="term" value="P:response to stress"/>
    <property type="evidence" value="ECO:0007669"/>
    <property type="project" value="TreeGrafter"/>
</dbReference>
<evidence type="ECO:0008006" key="7">
    <source>
        <dbReference type="Google" id="ProtNLM"/>
    </source>
</evidence>
<feature type="domain" description="LTI65/LTI78 NYQTKV repeat" evidence="3">
    <location>
        <begin position="171"/>
        <end position="232"/>
    </location>
</feature>
<evidence type="ECO:0000259" key="2">
    <source>
        <dbReference type="Pfam" id="PF23399"/>
    </source>
</evidence>
<feature type="compositionally biased region" description="Basic and acidic residues" evidence="1">
    <location>
        <begin position="92"/>
        <end position="108"/>
    </location>
</feature>
<dbReference type="Pfam" id="PF23402">
    <property type="entry name" value="LTI65_LTI78_NYQTKV"/>
    <property type="match status" value="1"/>
</dbReference>
<dbReference type="KEGG" id="var:108325293"/>
<dbReference type="Pfam" id="PF23403">
    <property type="entry name" value="LTI65_LTI78_N"/>
    <property type="match status" value="1"/>
</dbReference>
<dbReference type="InterPro" id="IPR037491">
    <property type="entry name" value="LTI78/LTI65"/>
</dbReference>
<feature type="compositionally biased region" description="Basic and acidic residues" evidence="1">
    <location>
        <begin position="481"/>
        <end position="490"/>
    </location>
</feature>
<feature type="region of interest" description="Disordered" evidence="1">
    <location>
        <begin position="481"/>
        <end position="520"/>
    </location>
</feature>
<dbReference type="InterPro" id="IPR056605">
    <property type="entry name" value="LTI65_LTI78_N"/>
</dbReference>
<evidence type="ECO:0000259" key="3">
    <source>
        <dbReference type="Pfam" id="PF23402"/>
    </source>
</evidence>
<evidence type="ECO:0000313" key="6">
    <source>
        <dbReference type="Proteomes" id="UP000053144"/>
    </source>
</evidence>
<sequence length="520" mass="57883">MDSRVVRSEVQENDEHYPHIVPLEQVTHGEEDQHFDHEKKSVLNKVKVKAKKIKDTIKKHGHQVLDRGREYNNEDQHNLDDDDLDEDEDTDKDTQVHETPIHESEDVKIVTPTSEQLENLGKSGIDIGDTTVMADESHQDSLPFSTTETDHKIASDPAKAFRMEEKAGLPKDNLERSIGLEEEHYSPGSRPDAYIPPNHQTKVTYPTEEAVKEEMEITPVEESFARMNVQEEPKSISELNLQPAIVDSECPRVENHDQSVPHLSAAIQTQCPSSECHEQTISPNVNKNLENVTDSGQTLSTITTAVDEHSCYKVFSPKDVTASEEGSVEKDERKDNVVINEEQPKSRDASNMSGSTTQYGKDIADSLTQKLGPVYDKVAGVGSAVKSKVYGTETKNEVKEQDKGVSVKEYLAEKLRPGEEDKALSEVISETLSKRKEETVKNEHHLDGGDEKMREESCVHDPGKGVVDKLKGVVGSWFGKFEGKGGEHLSKNTNSGAEVEQVSPVVGESKSSRIEETETR</sequence>
<reference evidence="6" key="1">
    <citation type="journal article" date="2015" name="Proc. Natl. Acad. Sci. U.S.A.">
        <title>Genome sequencing of adzuki bean (Vigna angularis) provides insight into high starch and low fat accumulation and domestication.</title>
        <authorList>
            <person name="Yang K."/>
            <person name="Tian Z."/>
            <person name="Chen C."/>
            <person name="Luo L."/>
            <person name="Zhao B."/>
            <person name="Wang Z."/>
            <person name="Yu L."/>
            <person name="Li Y."/>
            <person name="Sun Y."/>
            <person name="Li W."/>
            <person name="Chen Y."/>
            <person name="Li Y."/>
            <person name="Zhang Y."/>
            <person name="Ai D."/>
            <person name="Zhao J."/>
            <person name="Shang C."/>
            <person name="Ma Y."/>
            <person name="Wu B."/>
            <person name="Wang M."/>
            <person name="Gao L."/>
            <person name="Sun D."/>
            <person name="Zhang P."/>
            <person name="Guo F."/>
            <person name="Wang W."/>
            <person name="Li Y."/>
            <person name="Wang J."/>
            <person name="Varshney R.K."/>
            <person name="Wang J."/>
            <person name="Ling H.Q."/>
            <person name="Wan P."/>
        </authorList>
    </citation>
    <scope>NUCLEOTIDE SEQUENCE</scope>
    <source>
        <strain evidence="6">cv. Jingnong 6</strain>
    </source>
</reference>
<feature type="compositionally biased region" description="Basic and acidic residues" evidence="1">
    <location>
        <begin position="510"/>
        <end position="520"/>
    </location>
</feature>
<dbReference type="PANTHER" id="PTHR33836:SF8">
    <property type="entry name" value="LOW-TEMPERATURE-INDUCED 65 KDA PROTEIN"/>
    <property type="match status" value="1"/>
</dbReference>
<feature type="domain" description="LTI65/LTI78 PGEED repeat" evidence="2">
    <location>
        <begin position="402"/>
        <end position="432"/>
    </location>
</feature>
<dbReference type="Pfam" id="PF23399">
    <property type="entry name" value="LTI65_PGEED"/>
    <property type="match status" value="1"/>
</dbReference>
<feature type="compositionally biased region" description="Basic and acidic residues" evidence="1">
    <location>
        <begin position="327"/>
        <end position="348"/>
    </location>
</feature>
<dbReference type="InterPro" id="IPR057059">
    <property type="entry name" value="LTI65/LTI78_PGEED"/>
</dbReference>
<proteinExistence type="predicted"/>
<feature type="region of interest" description="Disordered" evidence="1">
    <location>
        <begin position="57"/>
        <end position="128"/>
    </location>
</feature>
<dbReference type="GO" id="GO:0009737">
    <property type="term" value="P:response to abscisic acid"/>
    <property type="evidence" value="ECO:0007669"/>
    <property type="project" value="InterPro"/>
</dbReference>
<accession>A0A0L9TZZ9</accession>
<gene>
    <name evidence="5" type="ORF">LR48_Vigan02g212200</name>
</gene>
<evidence type="ECO:0000256" key="1">
    <source>
        <dbReference type="SAM" id="MobiDB-lite"/>
    </source>
</evidence>